<gene>
    <name evidence="2" type="ORF">SAMN02745223_01573</name>
    <name evidence="1" type="ORF">VW29_04815</name>
</gene>
<dbReference type="RefSeq" id="WP_046134171.1">
    <property type="nucleotide sequence ID" value="NZ_FQVC01000004.1"/>
</dbReference>
<evidence type="ECO:0000313" key="2">
    <source>
        <dbReference type="EMBL" id="SHF01450.1"/>
    </source>
</evidence>
<evidence type="ECO:0000313" key="3">
    <source>
        <dbReference type="Proteomes" id="UP000033608"/>
    </source>
</evidence>
<reference evidence="1 3" key="1">
    <citation type="submission" date="2015-03" db="EMBL/GenBank/DDBJ databases">
        <authorList>
            <person name="Hassan Y.I."/>
            <person name="Lepp D."/>
            <person name="Zhou T."/>
        </authorList>
    </citation>
    <scope>NUCLEOTIDE SEQUENCE [LARGE SCALE GENOMIC DNA]</scope>
    <source>
        <strain evidence="1 3">DSM 17137</strain>
    </source>
</reference>
<dbReference type="Proteomes" id="UP000033608">
    <property type="component" value="Unassembled WGS sequence"/>
</dbReference>
<dbReference type="SUPFAM" id="SSF51391">
    <property type="entry name" value="Thiamin phosphate synthase"/>
    <property type="match status" value="1"/>
</dbReference>
<dbReference type="OrthoDB" id="3527348at2"/>
<dbReference type="PATRIC" id="fig|1121477.3.peg.2041"/>
<evidence type="ECO:0000313" key="4">
    <source>
        <dbReference type="Proteomes" id="UP000184533"/>
    </source>
</evidence>
<accession>A0A0F5LUT1</accession>
<dbReference type="InterPro" id="IPR036206">
    <property type="entry name" value="ThiamineP_synth_sf"/>
</dbReference>
<proteinExistence type="predicted"/>
<sequence>MTKTYPETPLHRAITSGEFPVIVSLARHDIDLAKAALDAGATALKTHLNAYHRATGTTFGSFAEERPFYEALSKLGAPLLLMAGQETVPSAEEMEALADLGFEGFNVYFAHLQPHLLQSRLRPMPALSSDSTPEDLERIIALPGAMVEASIIEFSGYGQPMTDADVTRYGEIVKAAAGIPVIAPSQRKFTPADMPRLRAAGIAAPLLGAIVTGDTTASMQAAVAPIAAAIAADR</sequence>
<dbReference type="STRING" id="1121477.SAMN02745223_01573"/>
<dbReference type="Proteomes" id="UP000184533">
    <property type="component" value="Unassembled WGS sequence"/>
</dbReference>
<reference evidence="2 4" key="2">
    <citation type="submission" date="2016-11" db="EMBL/GenBank/DDBJ databases">
        <authorList>
            <person name="Jaros S."/>
            <person name="Januszkiewicz K."/>
            <person name="Wedrychowicz H."/>
        </authorList>
    </citation>
    <scope>NUCLEOTIDE SEQUENCE [LARGE SCALE GENOMIC DNA]</scope>
    <source>
        <strain evidence="2 4">DSM 17137</strain>
    </source>
</reference>
<dbReference type="EMBL" id="LAJF01000043">
    <property type="protein sequence ID" value="KKB85934.1"/>
    <property type="molecule type" value="Genomic_DNA"/>
</dbReference>
<dbReference type="AlphaFoldDB" id="A0A0F5LUT1"/>
<keyword evidence="3" id="KW-1185">Reference proteome</keyword>
<protein>
    <submittedName>
        <fullName evidence="1">Uncharacterized protein</fullName>
    </submittedName>
</protein>
<dbReference type="EMBL" id="FQVC01000004">
    <property type="protein sequence ID" value="SHF01450.1"/>
    <property type="molecule type" value="Genomic_DNA"/>
</dbReference>
<evidence type="ECO:0000313" key="1">
    <source>
        <dbReference type="EMBL" id="KKB85934.1"/>
    </source>
</evidence>
<organism evidence="1 3">
    <name type="scientific">Devosia limi DSM 17137</name>
    <dbReference type="NCBI Taxonomy" id="1121477"/>
    <lineage>
        <taxon>Bacteria</taxon>
        <taxon>Pseudomonadati</taxon>
        <taxon>Pseudomonadota</taxon>
        <taxon>Alphaproteobacteria</taxon>
        <taxon>Hyphomicrobiales</taxon>
        <taxon>Devosiaceae</taxon>
        <taxon>Devosia</taxon>
    </lineage>
</organism>
<name>A0A0F5LUT1_9HYPH</name>